<protein>
    <submittedName>
        <fullName evidence="2">Uncharacterized protein</fullName>
    </submittedName>
</protein>
<name>A0A7G7LKJ4_PYGAN</name>
<dbReference type="EMBL" id="MT196246">
    <property type="protein sequence ID" value="QNG41011.1"/>
    <property type="molecule type" value="Genomic_DNA"/>
</dbReference>
<reference evidence="2" key="1">
    <citation type="submission" date="2020-03" db="EMBL/GenBank/DDBJ databases">
        <title>Identification of Novel Circular Rep-Encoding ssDNA Molecules, Viruses, and Circular Molecules in four Penguin Species in South Georgia and the Antarctic.</title>
        <authorList>
            <person name="Levy H."/>
            <person name="Djurhuus A."/>
            <person name="Black C.E."/>
            <person name="Harding C."/>
            <person name="Suazo C."/>
            <person name="Kraberger S."/>
            <person name="Schmidlin K."/>
            <person name="Fontenele R.S."/>
            <person name="Hart T."/>
            <person name="Smith A.L."/>
            <person name="Varsani A."/>
        </authorList>
    </citation>
    <scope>NUCLEOTIDE SEQUENCE</scope>
    <source>
        <strain evidence="1">Antarctic/8_II_CPBOOTsw002Ad/CPBO_479_2A</strain>
        <strain evidence="2">Antarctic/8_II_CPBOOTsw002Ad/CPBO_481_2A</strain>
    </source>
</reference>
<accession>A0A7G7LKJ4</accession>
<evidence type="ECO:0000313" key="2">
    <source>
        <dbReference type="EMBL" id="QNG41011.1"/>
    </source>
</evidence>
<evidence type="ECO:0000313" key="1">
    <source>
        <dbReference type="EMBL" id="QNG41008.1"/>
    </source>
</evidence>
<organism evidence="2">
    <name type="scientific">Pygoscelis antarcticus</name>
    <name type="common">Chinstrap penguin</name>
    <dbReference type="NCBI Taxonomy" id="79643"/>
    <lineage>
        <taxon>Eukaryota</taxon>
        <taxon>Metazoa</taxon>
        <taxon>Chordata</taxon>
        <taxon>Craniata</taxon>
        <taxon>Vertebrata</taxon>
        <taxon>Euteleostomi</taxon>
        <taxon>Archelosauria</taxon>
        <taxon>Archosauria</taxon>
        <taxon>Dinosauria</taxon>
        <taxon>Saurischia</taxon>
        <taxon>Theropoda</taxon>
        <taxon>Coelurosauria</taxon>
        <taxon>Aves</taxon>
        <taxon>Neognathae</taxon>
        <taxon>Neoaves</taxon>
        <taxon>Aequornithes</taxon>
        <taxon>Sphenisciformes</taxon>
        <taxon>Spheniscidae</taxon>
        <taxon>Pygoscelis</taxon>
    </lineage>
</organism>
<sequence length="114" mass="13409">MMSERMHEVFLCTYSDINQLTRCRLLTRNAYRYSPLEIVEQYYDDVVYLGRLRAIETLGYPLRINNHLALQTIPSPNQVIRSLEYDYDLGHMVKLLQVLGADKGLIKEWIDNAE</sequence>
<dbReference type="AlphaFoldDB" id="A0A7G7LKJ4"/>
<dbReference type="EMBL" id="MT196245">
    <property type="protein sequence ID" value="QNG41008.1"/>
    <property type="molecule type" value="Genomic_DNA"/>
</dbReference>
<proteinExistence type="predicted"/>